<proteinExistence type="inferred from homology"/>
<dbReference type="AlphaFoldDB" id="A0A809RG82"/>
<dbReference type="KEGG" id="sniv:SFSGTM_15770"/>
<comment type="subcellular location">
    <subcellularLocation>
        <location evidence="1">Cytoplasm</location>
        <location evidence="1">Cytosol</location>
    </subcellularLocation>
</comment>
<accession>A0A809RG82</accession>
<evidence type="ECO:0000256" key="5">
    <source>
        <dbReference type="ARBA" id="ARBA00023186"/>
    </source>
</evidence>
<dbReference type="GO" id="GO:0071973">
    <property type="term" value="P:bacterial-type flagellum-dependent cell motility"/>
    <property type="evidence" value="ECO:0007669"/>
    <property type="project" value="TreeGrafter"/>
</dbReference>
<dbReference type="InterPro" id="IPR003713">
    <property type="entry name" value="FliS"/>
</dbReference>
<dbReference type="PANTHER" id="PTHR34773:SF1">
    <property type="entry name" value="FLAGELLAR SECRETION CHAPERONE FLIS"/>
    <property type="match status" value="1"/>
</dbReference>
<evidence type="ECO:0008006" key="8">
    <source>
        <dbReference type="Google" id="ProtNLM"/>
    </source>
</evidence>
<evidence type="ECO:0000313" key="6">
    <source>
        <dbReference type="EMBL" id="BBP00869.1"/>
    </source>
</evidence>
<dbReference type="Pfam" id="PF02561">
    <property type="entry name" value="FliS"/>
    <property type="match status" value="1"/>
</dbReference>
<dbReference type="PANTHER" id="PTHR34773">
    <property type="entry name" value="FLAGELLAR SECRETION CHAPERONE FLIS"/>
    <property type="match status" value="1"/>
</dbReference>
<evidence type="ECO:0000256" key="2">
    <source>
        <dbReference type="ARBA" id="ARBA00008787"/>
    </source>
</evidence>
<dbReference type="SUPFAM" id="SSF101116">
    <property type="entry name" value="Flagellar export chaperone FliS"/>
    <property type="match status" value="1"/>
</dbReference>
<comment type="similarity">
    <text evidence="2">Belongs to the FliS family.</text>
</comment>
<keyword evidence="5" id="KW-0143">Chaperone</keyword>
<protein>
    <recommendedName>
        <fullName evidence="8">Flagellar secretion chaperone FliS</fullName>
    </recommendedName>
</protein>
<dbReference type="Gene3D" id="1.20.120.340">
    <property type="entry name" value="Flagellar protein FliS"/>
    <property type="match status" value="1"/>
</dbReference>
<dbReference type="InterPro" id="IPR036584">
    <property type="entry name" value="FliS_sf"/>
</dbReference>
<reference evidence="7" key="1">
    <citation type="submission" date="2019-11" db="EMBL/GenBank/DDBJ databases">
        <title>Isolation and characterization of a novel species in the genus Sulfuriferula.</title>
        <authorList>
            <person name="Mochizuki J."/>
            <person name="Kojima H."/>
            <person name="Fukui M."/>
        </authorList>
    </citation>
    <scope>NUCLEOTIDE SEQUENCE [LARGE SCALE GENOMIC DNA]</scope>
    <source>
        <strain evidence="7">SGTM</strain>
    </source>
</reference>
<dbReference type="EMBL" id="AP021881">
    <property type="protein sequence ID" value="BBP00869.1"/>
    <property type="molecule type" value="Genomic_DNA"/>
</dbReference>
<dbReference type="Proteomes" id="UP000463939">
    <property type="component" value="Chromosome"/>
</dbReference>
<name>A0A809RG82_9PROT</name>
<keyword evidence="3" id="KW-0963">Cytoplasm</keyword>
<gene>
    <name evidence="6" type="ORF">SFSGTM_15770</name>
</gene>
<keyword evidence="4" id="KW-1005">Bacterial flagellum biogenesis</keyword>
<evidence type="ECO:0000256" key="3">
    <source>
        <dbReference type="ARBA" id="ARBA00022490"/>
    </source>
</evidence>
<dbReference type="GO" id="GO:0005829">
    <property type="term" value="C:cytosol"/>
    <property type="evidence" value="ECO:0007669"/>
    <property type="project" value="UniProtKB-SubCell"/>
</dbReference>
<dbReference type="GO" id="GO:0044780">
    <property type="term" value="P:bacterial-type flagellum assembly"/>
    <property type="evidence" value="ECO:0007669"/>
    <property type="project" value="InterPro"/>
</dbReference>
<organism evidence="6 7">
    <name type="scientific">Sulfuriferula nivalis</name>
    <dbReference type="NCBI Taxonomy" id="2675298"/>
    <lineage>
        <taxon>Bacteria</taxon>
        <taxon>Pseudomonadati</taxon>
        <taxon>Pseudomonadota</taxon>
        <taxon>Betaproteobacteria</taxon>
        <taxon>Nitrosomonadales</taxon>
        <taxon>Sulfuricellaceae</taxon>
        <taxon>Sulfuriferula</taxon>
    </lineage>
</organism>
<evidence type="ECO:0000256" key="1">
    <source>
        <dbReference type="ARBA" id="ARBA00004514"/>
    </source>
</evidence>
<dbReference type="CDD" id="cd16098">
    <property type="entry name" value="FliS"/>
    <property type="match status" value="1"/>
</dbReference>
<keyword evidence="7" id="KW-1185">Reference proteome</keyword>
<evidence type="ECO:0000313" key="7">
    <source>
        <dbReference type="Proteomes" id="UP000463939"/>
    </source>
</evidence>
<sequence length="166" mass="18109">MDYKDKIMFGSAQRGINAYAKVELETGVLAASPHKLITMLFDGAKMAIDKAITHTQNNEIAPKGRAISHAMSIISDGLQASLNKDVGGEIALNLDALYSYMVMRLLDANVHNDISKLNEVKSLLEELRSAWITIDNTNNVRSTIASAPITTPHDTLAPRKISFVEA</sequence>
<dbReference type="NCBIfam" id="TIGR00208">
    <property type="entry name" value="fliS"/>
    <property type="match status" value="1"/>
</dbReference>
<evidence type="ECO:0000256" key="4">
    <source>
        <dbReference type="ARBA" id="ARBA00022795"/>
    </source>
</evidence>